<keyword evidence="3" id="KW-1185">Reference proteome</keyword>
<accession>A0A9Q3ER53</accession>
<protein>
    <submittedName>
        <fullName evidence="2">Uncharacterized protein</fullName>
    </submittedName>
</protein>
<dbReference type="EMBL" id="AVOT02033940">
    <property type="protein sequence ID" value="MBW0527925.1"/>
    <property type="molecule type" value="Genomic_DNA"/>
</dbReference>
<evidence type="ECO:0000313" key="3">
    <source>
        <dbReference type="Proteomes" id="UP000765509"/>
    </source>
</evidence>
<feature type="compositionally biased region" description="Polar residues" evidence="1">
    <location>
        <begin position="58"/>
        <end position="88"/>
    </location>
</feature>
<comment type="caution">
    <text evidence="2">The sequence shown here is derived from an EMBL/GenBank/DDBJ whole genome shotgun (WGS) entry which is preliminary data.</text>
</comment>
<evidence type="ECO:0000256" key="1">
    <source>
        <dbReference type="SAM" id="MobiDB-lite"/>
    </source>
</evidence>
<evidence type="ECO:0000313" key="2">
    <source>
        <dbReference type="EMBL" id="MBW0527925.1"/>
    </source>
</evidence>
<name>A0A9Q3ER53_9BASI</name>
<proteinExistence type="predicted"/>
<organism evidence="2 3">
    <name type="scientific">Austropuccinia psidii MF-1</name>
    <dbReference type="NCBI Taxonomy" id="1389203"/>
    <lineage>
        <taxon>Eukaryota</taxon>
        <taxon>Fungi</taxon>
        <taxon>Dikarya</taxon>
        <taxon>Basidiomycota</taxon>
        <taxon>Pucciniomycotina</taxon>
        <taxon>Pucciniomycetes</taxon>
        <taxon>Pucciniales</taxon>
        <taxon>Sphaerophragmiaceae</taxon>
        <taxon>Austropuccinia</taxon>
    </lineage>
</organism>
<dbReference type="AlphaFoldDB" id="A0A9Q3ER53"/>
<dbReference type="Proteomes" id="UP000765509">
    <property type="component" value="Unassembled WGS sequence"/>
</dbReference>
<sequence length="144" mass="16148">MGRPWSKLPEDMSQRDKLQKPYGNHQRLESHQAVQTPGGEGNQDKGESSHYPSYRKLLNQTGPTLIPSGSQGVDQTSSPVASHHSATNRSVIKSHHSSQSQIVSRRRQGYKGKNKTSFNQRQRESDPLIQKVLGLVKEVHKSQK</sequence>
<feature type="region of interest" description="Disordered" evidence="1">
    <location>
        <begin position="1"/>
        <end position="129"/>
    </location>
</feature>
<feature type="compositionally biased region" description="Basic and acidic residues" evidence="1">
    <location>
        <begin position="8"/>
        <end position="19"/>
    </location>
</feature>
<feature type="compositionally biased region" description="Basic residues" evidence="1">
    <location>
        <begin position="104"/>
        <end position="114"/>
    </location>
</feature>
<reference evidence="2" key="1">
    <citation type="submission" date="2021-03" db="EMBL/GenBank/DDBJ databases">
        <title>Draft genome sequence of rust myrtle Austropuccinia psidii MF-1, a brazilian biotype.</title>
        <authorList>
            <person name="Quecine M.C."/>
            <person name="Pachon D.M.R."/>
            <person name="Bonatelli M.L."/>
            <person name="Correr F.H."/>
            <person name="Franceschini L.M."/>
            <person name="Leite T.F."/>
            <person name="Margarido G.R.A."/>
            <person name="Almeida C.A."/>
            <person name="Ferrarezi J.A."/>
            <person name="Labate C.A."/>
        </authorList>
    </citation>
    <scope>NUCLEOTIDE SEQUENCE</scope>
    <source>
        <strain evidence="2">MF-1</strain>
    </source>
</reference>
<gene>
    <name evidence="2" type="ORF">O181_067640</name>
</gene>